<name>A0AAE0D2Z0_COLKA</name>
<comment type="caution">
    <text evidence="1">The sequence shown here is derived from an EMBL/GenBank/DDBJ whole genome shotgun (WGS) entry which is preliminary data.</text>
</comment>
<evidence type="ECO:0000313" key="2">
    <source>
        <dbReference type="Proteomes" id="UP001281614"/>
    </source>
</evidence>
<evidence type="ECO:0000313" key="1">
    <source>
        <dbReference type="EMBL" id="KAK2742145.1"/>
    </source>
</evidence>
<keyword evidence="2" id="KW-1185">Reference proteome</keyword>
<dbReference type="AlphaFoldDB" id="A0AAE0D2Z0"/>
<sequence length="26" mass="2925">MLLNLLFLPTVKCKPKPSRPSPPCPF</sequence>
<protein>
    <submittedName>
        <fullName evidence="1">Uncharacterized protein</fullName>
    </submittedName>
</protein>
<accession>A0AAE0D2Z0</accession>
<dbReference type="Proteomes" id="UP001281614">
    <property type="component" value="Unassembled WGS sequence"/>
</dbReference>
<proteinExistence type="predicted"/>
<dbReference type="EMBL" id="VYYT01000333">
    <property type="protein sequence ID" value="KAK2742145.1"/>
    <property type="molecule type" value="Genomic_DNA"/>
</dbReference>
<organism evidence="1 2">
    <name type="scientific">Colletotrichum kahawae</name>
    <name type="common">Coffee berry disease fungus</name>
    <dbReference type="NCBI Taxonomy" id="34407"/>
    <lineage>
        <taxon>Eukaryota</taxon>
        <taxon>Fungi</taxon>
        <taxon>Dikarya</taxon>
        <taxon>Ascomycota</taxon>
        <taxon>Pezizomycotina</taxon>
        <taxon>Sordariomycetes</taxon>
        <taxon>Hypocreomycetidae</taxon>
        <taxon>Glomerellales</taxon>
        <taxon>Glomerellaceae</taxon>
        <taxon>Colletotrichum</taxon>
        <taxon>Colletotrichum gloeosporioides species complex</taxon>
    </lineage>
</organism>
<reference evidence="1" key="1">
    <citation type="submission" date="2023-02" db="EMBL/GenBank/DDBJ databases">
        <title>Colletotrichum kahawae CIFC_Que2 genome sequencing and assembly.</title>
        <authorList>
            <person name="Baroncelli R."/>
        </authorList>
    </citation>
    <scope>NUCLEOTIDE SEQUENCE</scope>
    <source>
        <strain evidence="1">CIFC_Que2</strain>
    </source>
</reference>
<gene>
    <name evidence="1" type="ORF">CKAH01_01572</name>
</gene>